<dbReference type="InterPro" id="IPR014756">
    <property type="entry name" value="Ig_E-set"/>
</dbReference>
<accession>A0A7E5A0Q5</accession>
<dbReference type="GO" id="GO:0015031">
    <property type="term" value="P:protein transport"/>
    <property type="evidence" value="ECO:0007669"/>
    <property type="project" value="TreeGrafter"/>
</dbReference>
<keyword evidence="3" id="KW-1185">Reference proteome</keyword>
<dbReference type="PANTHER" id="PTHR11188">
    <property type="entry name" value="ARRESTIN DOMAIN CONTAINING PROTEIN"/>
    <property type="match status" value="1"/>
</dbReference>
<dbReference type="SUPFAM" id="SSF81296">
    <property type="entry name" value="E set domains"/>
    <property type="match status" value="2"/>
</dbReference>
<reference evidence="4" key="2">
    <citation type="submission" date="2020-10" db="UniProtKB">
        <authorList>
            <consortium name="WormBaseParasite"/>
        </authorList>
    </citation>
    <scope>IDENTIFICATION</scope>
</reference>
<dbReference type="InterPro" id="IPR014752">
    <property type="entry name" value="Arrestin-like_C"/>
</dbReference>
<comment type="similarity">
    <text evidence="1">Belongs to the arrestin family.</text>
</comment>
<dbReference type="Proteomes" id="UP000492821">
    <property type="component" value="Unassembled WGS sequence"/>
</dbReference>
<dbReference type="Pfam" id="PF02752">
    <property type="entry name" value="Arrestin_C"/>
    <property type="match status" value="1"/>
</dbReference>
<dbReference type="Gene3D" id="2.60.40.640">
    <property type="match status" value="2"/>
</dbReference>
<evidence type="ECO:0000313" key="3">
    <source>
        <dbReference type="Proteomes" id="UP000492821"/>
    </source>
</evidence>
<evidence type="ECO:0000259" key="2">
    <source>
        <dbReference type="SMART" id="SM01017"/>
    </source>
</evidence>
<organism evidence="3 4">
    <name type="scientific">Panagrellus redivivus</name>
    <name type="common">Microworm</name>
    <dbReference type="NCBI Taxonomy" id="6233"/>
    <lineage>
        <taxon>Eukaryota</taxon>
        <taxon>Metazoa</taxon>
        <taxon>Ecdysozoa</taxon>
        <taxon>Nematoda</taxon>
        <taxon>Chromadorea</taxon>
        <taxon>Rhabditida</taxon>
        <taxon>Tylenchina</taxon>
        <taxon>Panagrolaimomorpha</taxon>
        <taxon>Panagrolaimoidea</taxon>
        <taxon>Panagrolaimidae</taxon>
        <taxon>Panagrellus</taxon>
    </lineage>
</organism>
<dbReference type="SMART" id="SM01017">
    <property type="entry name" value="Arrestin_C"/>
    <property type="match status" value="2"/>
</dbReference>
<dbReference type="WBParaSite" id="Pan_g7687.t1">
    <property type="protein sequence ID" value="Pan_g7687.t1"/>
    <property type="gene ID" value="Pan_g7687"/>
</dbReference>
<feature type="domain" description="Arrestin C-terminal-like" evidence="2">
    <location>
        <begin position="22"/>
        <end position="203"/>
    </location>
</feature>
<protein>
    <submittedName>
        <fullName evidence="4">Arrestin_C domain-containing protein</fullName>
    </submittedName>
</protein>
<name>A0A7E5A0Q5_PANRE</name>
<dbReference type="InterPro" id="IPR011021">
    <property type="entry name" value="Arrestin-like_N"/>
</dbReference>
<dbReference type="Pfam" id="PF00339">
    <property type="entry name" value="Arrestin_N"/>
    <property type="match status" value="1"/>
</dbReference>
<evidence type="ECO:0000313" key="4">
    <source>
        <dbReference type="WBParaSite" id="Pan_g7687.t1"/>
    </source>
</evidence>
<dbReference type="InterPro" id="IPR011022">
    <property type="entry name" value="Arrestin_C-like"/>
</dbReference>
<dbReference type="InterPro" id="IPR050357">
    <property type="entry name" value="Arrestin_domain-protein"/>
</dbReference>
<evidence type="ECO:0000256" key="1">
    <source>
        <dbReference type="ARBA" id="ARBA00005298"/>
    </source>
</evidence>
<reference evidence="3" key="1">
    <citation type="journal article" date="2013" name="Genetics">
        <title>The draft genome and transcriptome of Panagrellus redivivus are shaped by the harsh demands of a free-living lifestyle.</title>
        <authorList>
            <person name="Srinivasan J."/>
            <person name="Dillman A.R."/>
            <person name="Macchietto M.G."/>
            <person name="Heikkinen L."/>
            <person name="Lakso M."/>
            <person name="Fracchia K.M."/>
            <person name="Antoshechkin I."/>
            <person name="Mortazavi A."/>
            <person name="Wong G."/>
            <person name="Sternberg P.W."/>
        </authorList>
    </citation>
    <scope>NUCLEOTIDE SEQUENCE [LARGE SCALE GENOMIC DNA]</scope>
    <source>
        <strain evidence="3">MT8872</strain>
    </source>
</reference>
<dbReference type="AlphaFoldDB" id="A0A7E5A0Q5"/>
<proteinExistence type="inferred from homology"/>
<dbReference type="GO" id="GO:0005737">
    <property type="term" value="C:cytoplasm"/>
    <property type="evidence" value="ECO:0007669"/>
    <property type="project" value="TreeGrafter"/>
</dbReference>
<sequence>MGMSTVLSTTSSGISLTSATLGDSQASVSIDLDRQLYEPGQVLKGTTTISSEYPIPCNRILVRVLGRFLTRTTHKGVPYTAEKILFEQKTVLYASNCVEDEVKKYPDANVSHVPDYDDWKVPFADARPKSIPTLTRCNSFHGLEKGKHSRNFEFLLPTEGLVTSFTSRYCISSVRYEVAVEILQKDAIIQREKINFPMVVPKAIPRGPNVASQNCSRITVGKNSQIQVVLVLYKTVYLPTEKIEASISISNGWKHSLKFVHFNISQRTTAKASQAAFPSSPKKTFIADHDHTGVGLPPPILKICPGSTYTFSPELYIPGLIPGHEVGDLFKVEYCVQAQVGRDSTIILGTCRLPLTIGTHYVEPIKEEVLVDLSTPPHTPCSTISSNPFDRYNPFNVPWTSQST</sequence>
<feature type="domain" description="Arrestin C-terminal-like" evidence="2">
    <location>
        <begin position="222"/>
        <end position="362"/>
    </location>
</feature>
<dbReference type="PANTHER" id="PTHR11188:SF175">
    <property type="entry name" value="ARRESTIN C-TERMINAL-LIKE DOMAIN-CONTAINING PROTEIN"/>
    <property type="match status" value="1"/>
</dbReference>